<dbReference type="PANTHER" id="PTHR43464:SF3">
    <property type="entry name" value="SAM-DEPENDENT METHYLTRANSFERASE"/>
    <property type="match status" value="1"/>
</dbReference>
<dbReference type="RefSeq" id="WP_386437082.1">
    <property type="nucleotide sequence ID" value="NZ_JBHSBB010000034.1"/>
</dbReference>
<dbReference type="EMBL" id="JBHSBB010000034">
    <property type="protein sequence ID" value="MFC4036061.1"/>
    <property type="molecule type" value="Genomic_DNA"/>
</dbReference>
<keyword evidence="2" id="KW-0489">Methyltransferase</keyword>
<protein>
    <submittedName>
        <fullName evidence="2">SAM-dependent methyltransferase</fullName>
        <ecNumber evidence="2">2.1.1.-</ecNumber>
    </submittedName>
</protein>
<dbReference type="Pfam" id="PF13649">
    <property type="entry name" value="Methyltransf_25"/>
    <property type="match status" value="1"/>
</dbReference>
<dbReference type="PANTHER" id="PTHR43464">
    <property type="entry name" value="METHYLTRANSFERASE"/>
    <property type="match status" value="1"/>
</dbReference>
<dbReference type="InterPro" id="IPR041698">
    <property type="entry name" value="Methyltransf_25"/>
</dbReference>
<name>A0ABV8I1X3_9ACTN</name>
<reference evidence="3" key="1">
    <citation type="journal article" date="2019" name="Int. J. Syst. Evol. Microbiol.">
        <title>The Global Catalogue of Microorganisms (GCM) 10K type strain sequencing project: providing services to taxonomists for standard genome sequencing and annotation.</title>
        <authorList>
            <consortium name="The Broad Institute Genomics Platform"/>
            <consortium name="The Broad Institute Genome Sequencing Center for Infectious Disease"/>
            <person name="Wu L."/>
            <person name="Ma J."/>
        </authorList>
    </citation>
    <scope>NUCLEOTIDE SEQUENCE [LARGE SCALE GENOMIC DNA]</scope>
    <source>
        <strain evidence="3">CGMCC 4.7237</strain>
    </source>
</reference>
<keyword evidence="2" id="KW-0808">Transferase</keyword>
<evidence type="ECO:0000259" key="1">
    <source>
        <dbReference type="Pfam" id="PF13649"/>
    </source>
</evidence>
<dbReference type="EC" id="2.1.1.-" evidence="2"/>
<accession>A0ABV8I1X3</accession>
<proteinExistence type="predicted"/>
<feature type="domain" description="Methyltransferase" evidence="1">
    <location>
        <begin position="40"/>
        <end position="132"/>
    </location>
</feature>
<keyword evidence="3" id="KW-1185">Reference proteome</keyword>
<dbReference type="SUPFAM" id="SSF53335">
    <property type="entry name" value="S-adenosyl-L-methionine-dependent methyltransferases"/>
    <property type="match status" value="1"/>
</dbReference>
<dbReference type="GO" id="GO:0032259">
    <property type="term" value="P:methylation"/>
    <property type="evidence" value="ECO:0007669"/>
    <property type="project" value="UniProtKB-KW"/>
</dbReference>
<evidence type="ECO:0000313" key="3">
    <source>
        <dbReference type="Proteomes" id="UP001595765"/>
    </source>
</evidence>
<gene>
    <name evidence="2" type="ORF">ACFO3J_32060</name>
</gene>
<sequence>MSLRHHEIAQSDHRILNPFTEEQLMLLGRICRLREGQRQLDLACGKGEMLTRWAELYGIGGVGVDLSRVFLAAARDRATELGVADRVSFEHGNAAAYQAERGAFDVVSCVGASWIGQGLAGTVELLRPAMRPEGLMLIGEPYWTEPPPEEALEEMGAGPDDFTSLPGTLDRIEAAGMELVEMVLADGDSWDRYAAGQWFTISDWLRAAPDDHPDAADMREFLEHARRTHLTWTRRYMGWGVFVLRQGAATSR</sequence>
<dbReference type="InterPro" id="IPR029063">
    <property type="entry name" value="SAM-dependent_MTases_sf"/>
</dbReference>
<dbReference type="Proteomes" id="UP001595765">
    <property type="component" value="Unassembled WGS sequence"/>
</dbReference>
<dbReference type="Gene3D" id="3.40.50.150">
    <property type="entry name" value="Vaccinia Virus protein VP39"/>
    <property type="match status" value="1"/>
</dbReference>
<organism evidence="2 3">
    <name type="scientific">Streptomyces polygonati</name>
    <dbReference type="NCBI Taxonomy" id="1617087"/>
    <lineage>
        <taxon>Bacteria</taxon>
        <taxon>Bacillati</taxon>
        <taxon>Actinomycetota</taxon>
        <taxon>Actinomycetes</taxon>
        <taxon>Kitasatosporales</taxon>
        <taxon>Streptomycetaceae</taxon>
        <taxon>Streptomyces</taxon>
    </lineage>
</organism>
<dbReference type="GO" id="GO:0008168">
    <property type="term" value="F:methyltransferase activity"/>
    <property type="evidence" value="ECO:0007669"/>
    <property type="project" value="UniProtKB-KW"/>
</dbReference>
<evidence type="ECO:0000313" key="2">
    <source>
        <dbReference type="EMBL" id="MFC4036061.1"/>
    </source>
</evidence>
<dbReference type="CDD" id="cd02440">
    <property type="entry name" value="AdoMet_MTases"/>
    <property type="match status" value="1"/>
</dbReference>
<comment type="caution">
    <text evidence="2">The sequence shown here is derived from an EMBL/GenBank/DDBJ whole genome shotgun (WGS) entry which is preliminary data.</text>
</comment>